<feature type="repeat" description="TPR" evidence="2">
    <location>
        <begin position="121"/>
        <end position="154"/>
    </location>
</feature>
<keyword evidence="2" id="KW-0802">TPR repeat</keyword>
<sequence length="765" mass="85242">MQHALEDDAAQGAETTDVPTLRDRLRAAQQDMRVDAMAALLADAPELEFADDAGLVVIAAVCLVLTGRPEDGAMLIERLGEHEFTDTAGLADYGLALSMAGRFEAAERVLKRAAEAVDAGPEVYARLGAVYLSLERLHEAGEAMEAALDRRPDWPELLSNLGGLRFREGDHAAAVRLYDRALALRPELQMARDMRGKALVALDRGDELVEEARAALSRDVDSPEAYLRLALAQRQAEQWAQAEATLSDAIERFPDREELRMLLITLLMDRKEHHRAGNLLKQWVEAREEPDWTRLALNRARIEARFLEAAETDLAALADTPLAQEPLYPVLKAKILIERARADEAAALLEETVDRFPGHAEARALLSHTLMSLGRLDEAAAQVEVGAALNPMAVLQQVENRGYKAEDHEITAIEGLFAAPFLEPDARARVGFTLATVREKRKDYDGAFDALSKANALARRALKYDWRAHRRFIDDSLDCFTPDLVDRLAGLGDPSARPIFVVGMPRSGTTLTEQILCSHPEVYGAGELPWVTKIAGLMPKVVQGGLAYPKAMEAMTEQALKSAARYYLDRIAEQNADAARVVDKMPHNFDRVGLIALMFPNAAIIHLDREPRDVALSNYYQNFAHAYGLMGFAYDLRDIGHMLNDHDRIMRHWHDLFPGRIFELNYQRLVSEPEDTIRALLDHCGLSWDDRVLRFYETQRPVRTASIRQVREGIYTSSAEKWRRYEAFLGPLEEVLAEGYKPLGEADRAGRLRDVIAGPTGLVGG</sequence>
<dbReference type="SUPFAM" id="SSF52540">
    <property type="entry name" value="P-loop containing nucleoside triphosphate hydrolases"/>
    <property type="match status" value="1"/>
</dbReference>
<dbReference type="Gene3D" id="1.25.40.10">
    <property type="entry name" value="Tetratricopeptide repeat domain"/>
    <property type="match status" value="3"/>
</dbReference>
<dbReference type="PANTHER" id="PTHR12788">
    <property type="entry name" value="PROTEIN-TYROSINE SULFOTRANSFERASE 2"/>
    <property type="match status" value="1"/>
</dbReference>
<feature type="repeat" description="TPR" evidence="2">
    <location>
        <begin position="155"/>
        <end position="188"/>
    </location>
</feature>
<dbReference type="Pfam" id="PF13174">
    <property type="entry name" value="TPR_6"/>
    <property type="match status" value="1"/>
</dbReference>
<gene>
    <name evidence="4" type="ORF">GGD88_001265</name>
</gene>
<dbReference type="InterPro" id="IPR027417">
    <property type="entry name" value="P-loop_NTPase"/>
</dbReference>
<dbReference type="EMBL" id="JACIGI010000008">
    <property type="protein sequence ID" value="MBB4285546.1"/>
    <property type="molecule type" value="Genomic_DNA"/>
</dbReference>
<evidence type="ECO:0000313" key="4">
    <source>
        <dbReference type="EMBL" id="MBB4285546.1"/>
    </source>
</evidence>
<dbReference type="InterPro" id="IPR011990">
    <property type="entry name" value="TPR-like_helical_dom_sf"/>
</dbReference>
<evidence type="ECO:0000256" key="2">
    <source>
        <dbReference type="PROSITE-ProRule" id="PRU00339"/>
    </source>
</evidence>
<comment type="caution">
    <text evidence="4">The sequence shown here is derived from an EMBL/GenBank/DDBJ whole genome shotgun (WGS) entry which is preliminary data.</text>
</comment>
<accession>A0A7W6RYF6</accession>
<keyword evidence="5" id="KW-1185">Reference proteome</keyword>
<evidence type="ECO:0000256" key="1">
    <source>
        <dbReference type="ARBA" id="ARBA00022679"/>
    </source>
</evidence>
<proteinExistence type="predicted"/>
<dbReference type="InterPro" id="IPR019734">
    <property type="entry name" value="TPR_rpt"/>
</dbReference>
<name>A0A7W6RYF6_9PROT</name>
<dbReference type="Proteomes" id="UP000555728">
    <property type="component" value="Unassembled WGS sequence"/>
</dbReference>
<protein>
    <submittedName>
        <fullName evidence="4">Tetratricopeptide (TPR) repeat protein</fullName>
    </submittedName>
</protein>
<dbReference type="PROSITE" id="PS50005">
    <property type="entry name" value="TPR"/>
    <property type="match status" value="2"/>
</dbReference>
<evidence type="ECO:0000313" key="5">
    <source>
        <dbReference type="Proteomes" id="UP000555728"/>
    </source>
</evidence>
<dbReference type="SMART" id="SM00028">
    <property type="entry name" value="TPR"/>
    <property type="match status" value="5"/>
</dbReference>
<dbReference type="Pfam" id="PF13469">
    <property type="entry name" value="Sulfotransfer_3"/>
    <property type="match status" value="1"/>
</dbReference>
<dbReference type="Pfam" id="PF13424">
    <property type="entry name" value="TPR_12"/>
    <property type="match status" value="1"/>
</dbReference>
<reference evidence="4 5" key="1">
    <citation type="submission" date="2020-08" db="EMBL/GenBank/DDBJ databases">
        <title>Genome sequencing of Purple Non-Sulfur Bacteria from various extreme environments.</title>
        <authorList>
            <person name="Mayer M."/>
        </authorList>
    </citation>
    <scope>NUCLEOTIDE SEQUENCE [LARGE SCALE GENOMIC DNA]</scope>
    <source>
        <strain evidence="4 5">JA135</strain>
    </source>
</reference>
<dbReference type="Gene3D" id="3.40.50.300">
    <property type="entry name" value="P-loop containing nucleotide triphosphate hydrolases"/>
    <property type="match status" value="1"/>
</dbReference>
<dbReference type="RefSeq" id="WP_184432943.1">
    <property type="nucleotide sequence ID" value="NZ_JACIGI010000008.1"/>
</dbReference>
<evidence type="ECO:0000256" key="3">
    <source>
        <dbReference type="SAM" id="MobiDB-lite"/>
    </source>
</evidence>
<dbReference type="GO" id="GO:0008476">
    <property type="term" value="F:protein-tyrosine sulfotransferase activity"/>
    <property type="evidence" value="ECO:0007669"/>
    <property type="project" value="InterPro"/>
</dbReference>
<dbReference type="Pfam" id="PF14559">
    <property type="entry name" value="TPR_19"/>
    <property type="match status" value="1"/>
</dbReference>
<organism evidence="4 5">
    <name type="scientific">Roseospira goensis</name>
    <dbReference type="NCBI Taxonomy" id="391922"/>
    <lineage>
        <taxon>Bacteria</taxon>
        <taxon>Pseudomonadati</taxon>
        <taxon>Pseudomonadota</taxon>
        <taxon>Alphaproteobacteria</taxon>
        <taxon>Rhodospirillales</taxon>
        <taxon>Rhodospirillaceae</taxon>
        <taxon>Roseospira</taxon>
    </lineage>
</organism>
<dbReference type="PANTHER" id="PTHR12788:SF10">
    <property type="entry name" value="PROTEIN-TYROSINE SULFOTRANSFERASE"/>
    <property type="match status" value="1"/>
</dbReference>
<dbReference type="InterPro" id="IPR026634">
    <property type="entry name" value="TPST-like"/>
</dbReference>
<dbReference type="AlphaFoldDB" id="A0A7W6RYF6"/>
<feature type="region of interest" description="Disordered" evidence="3">
    <location>
        <begin position="1"/>
        <end position="20"/>
    </location>
</feature>
<dbReference type="SUPFAM" id="SSF48452">
    <property type="entry name" value="TPR-like"/>
    <property type="match status" value="2"/>
</dbReference>
<keyword evidence="1" id="KW-0808">Transferase</keyword>